<organism evidence="1 2">
    <name type="scientific">Hirundo rustica rustica</name>
    <dbReference type="NCBI Taxonomy" id="333673"/>
    <lineage>
        <taxon>Eukaryota</taxon>
        <taxon>Metazoa</taxon>
        <taxon>Chordata</taxon>
        <taxon>Craniata</taxon>
        <taxon>Vertebrata</taxon>
        <taxon>Euteleostomi</taxon>
        <taxon>Archelosauria</taxon>
        <taxon>Archosauria</taxon>
        <taxon>Dinosauria</taxon>
        <taxon>Saurischia</taxon>
        <taxon>Theropoda</taxon>
        <taxon>Coelurosauria</taxon>
        <taxon>Aves</taxon>
        <taxon>Neognathae</taxon>
        <taxon>Neoaves</taxon>
        <taxon>Telluraves</taxon>
        <taxon>Australaves</taxon>
        <taxon>Passeriformes</taxon>
        <taxon>Sylvioidea</taxon>
        <taxon>Hirundinidae</taxon>
        <taxon>Hirundo</taxon>
    </lineage>
</organism>
<comment type="caution">
    <text evidence="1">The sequence shown here is derived from an EMBL/GenBank/DDBJ whole genome shotgun (WGS) entry which is preliminary data.</text>
</comment>
<reference evidence="1 2" key="1">
    <citation type="submission" date="2018-07" db="EMBL/GenBank/DDBJ databases">
        <title>A high quality draft genome assembly of the barn swallow (H. rustica rustica).</title>
        <authorList>
            <person name="Formenti G."/>
            <person name="Chiara M."/>
            <person name="Poveda L."/>
            <person name="Francoijs K.-J."/>
            <person name="Bonisoli-Alquati A."/>
            <person name="Canova L."/>
            <person name="Gianfranceschi L."/>
            <person name="Horner D.S."/>
            <person name="Saino N."/>
        </authorList>
    </citation>
    <scope>NUCLEOTIDE SEQUENCE [LARGE SCALE GENOMIC DNA]</scope>
    <source>
        <strain evidence="1">Chelidonia</strain>
        <tissue evidence="1">Blood</tissue>
    </source>
</reference>
<dbReference type="Proteomes" id="UP000269221">
    <property type="component" value="Unassembled WGS sequence"/>
</dbReference>
<evidence type="ECO:0000313" key="2">
    <source>
        <dbReference type="Proteomes" id="UP000269221"/>
    </source>
</evidence>
<sequence>MLVKTFLLIPGDADTGHGWGKDIELSRVPGTSCEAILTLNVRKEHSPWLHTQTSDIKIAKFYLDCGGQDIRKSHNWMLKVCTLIFHISVFNSGEKQLVE</sequence>
<dbReference type="EMBL" id="QRBI01000120">
    <property type="protein sequence ID" value="RMC07674.1"/>
    <property type="molecule type" value="Genomic_DNA"/>
</dbReference>
<evidence type="ECO:0000313" key="1">
    <source>
        <dbReference type="EMBL" id="RMC07674.1"/>
    </source>
</evidence>
<accession>A0A3M0K8K5</accession>
<proteinExistence type="predicted"/>
<gene>
    <name evidence="1" type="ORF">DUI87_17151</name>
</gene>
<name>A0A3M0K8K5_HIRRU</name>
<dbReference type="AlphaFoldDB" id="A0A3M0K8K5"/>
<keyword evidence="2" id="KW-1185">Reference proteome</keyword>
<protein>
    <submittedName>
        <fullName evidence="1">Uncharacterized protein</fullName>
    </submittedName>
</protein>